<gene>
    <name evidence="2" type="ORF">C8J30_11310</name>
</gene>
<protein>
    <submittedName>
        <fullName evidence="2">TniB protein</fullName>
    </submittedName>
</protein>
<evidence type="ECO:0000313" key="3">
    <source>
        <dbReference type="Proteomes" id="UP000247727"/>
    </source>
</evidence>
<dbReference type="InterPro" id="IPR008868">
    <property type="entry name" value="TniB"/>
</dbReference>
<dbReference type="Pfam" id="PF05621">
    <property type="entry name" value="TniB"/>
    <property type="match status" value="1"/>
</dbReference>
<proteinExistence type="predicted"/>
<evidence type="ECO:0000256" key="1">
    <source>
        <dbReference type="SAM" id="MobiDB-lite"/>
    </source>
</evidence>
<keyword evidence="3" id="KW-1185">Reference proteome</keyword>
<dbReference type="EMBL" id="QJTK01000013">
    <property type="protein sequence ID" value="PYF08153.1"/>
    <property type="molecule type" value="Genomic_DNA"/>
</dbReference>
<sequence length="351" mass="38723">MTTAAPRSNETLERIKAAATKNAALEAKFVRTKRYDHVFEEILMLHEQRKAAAATGTLRKARGLALLAPTGSGKTRTLDVLFSELETLNGKSGRPGDRLILSVKVKTPANLKSVGVAILRELGCIGQESPKRRDTDSASDIWEVIHWQLQQQGVEILHLDEAQDLLESANVLQRRAVLSTLKTLTQNDQWPVCLVLSGTETLQVLLNEDPQLARRLNVIGIPALAYATDRKMLTSILTQFVEGARFETGGLDQDAFLPRLIAGSANRLGIFMELVIGAIVAATLDGSSKVELRHFAAAFERRTDCASAENPFLAEDWHKIDVWKLFAKAIDKPEPGRKPRRKKSDPPPDDP</sequence>
<evidence type="ECO:0000313" key="2">
    <source>
        <dbReference type="EMBL" id="PYF08153.1"/>
    </source>
</evidence>
<feature type="region of interest" description="Disordered" evidence="1">
    <location>
        <begin position="332"/>
        <end position="351"/>
    </location>
</feature>
<dbReference type="OrthoDB" id="5288220at2"/>
<dbReference type="Gene3D" id="3.40.50.300">
    <property type="entry name" value="P-loop containing nucleotide triphosphate hydrolases"/>
    <property type="match status" value="1"/>
</dbReference>
<accession>A0A318TV01</accession>
<reference evidence="2 3" key="1">
    <citation type="submission" date="2018-06" db="EMBL/GenBank/DDBJ databases">
        <title>Genomic Encyclopedia of Type Strains, Phase III (KMG-III): the genomes of soil and plant-associated and newly described type strains.</title>
        <authorList>
            <person name="Whitman W."/>
        </authorList>
    </citation>
    <scope>NUCLEOTIDE SEQUENCE [LARGE SCALE GENOMIC DNA]</scope>
    <source>
        <strain evidence="2 3">JA737</strain>
    </source>
</reference>
<dbReference type="AlphaFoldDB" id="A0A318TV01"/>
<name>A0A318TV01_9RHOB</name>
<dbReference type="InterPro" id="IPR027417">
    <property type="entry name" value="P-loop_NTPase"/>
</dbReference>
<dbReference type="SUPFAM" id="SSF52540">
    <property type="entry name" value="P-loop containing nucleoside triphosphate hydrolases"/>
    <property type="match status" value="1"/>
</dbReference>
<dbReference type="Proteomes" id="UP000247727">
    <property type="component" value="Unassembled WGS sequence"/>
</dbReference>
<dbReference type="RefSeq" id="WP_110806527.1">
    <property type="nucleotide sequence ID" value="NZ_QJTK01000013.1"/>
</dbReference>
<organism evidence="2 3">
    <name type="scientific">Rhodobacter viridis</name>
    <dbReference type="NCBI Taxonomy" id="1054202"/>
    <lineage>
        <taxon>Bacteria</taxon>
        <taxon>Pseudomonadati</taxon>
        <taxon>Pseudomonadota</taxon>
        <taxon>Alphaproteobacteria</taxon>
        <taxon>Rhodobacterales</taxon>
        <taxon>Rhodobacter group</taxon>
        <taxon>Rhodobacter</taxon>
    </lineage>
</organism>
<comment type="caution">
    <text evidence="2">The sequence shown here is derived from an EMBL/GenBank/DDBJ whole genome shotgun (WGS) entry which is preliminary data.</text>
</comment>